<dbReference type="AlphaFoldDB" id="A0A1I6NT72"/>
<keyword evidence="1" id="KW-0472">Membrane</keyword>
<feature type="transmembrane region" description="Helical" evidence="1">
    <location>
        <begin position="6"/>
        <end position="27"/>
    </location>
</feature>
<dbReference type="EMBL" id="FOZP01000001">
    <property type="protein sequence ID" value="SFS31131.1"/>
    <property type="molecule type" value="Genomic_DNA"/>
</dbReference>
<proteinExistence type="predicted"/>
<dbReference type="Pfam" id="PF05751">
    <property type="entry name" value="FixH"/>
    <property type="match status" value="1"/>
</dbReference>
<keyword evidence="1" id="KW-1133">Transmembrane helix</keyword>
<sequence>MKLKISWPTGIIIAITAFVIFILSFVYKVTFMPEYDHHLVSEEYYKDELNYQQEINKENKGVALKENIKIKKDSLGLTIIFPVEFEPSKINGTISFVRLSNDKIDFNIPIKLTSNEILIKDEKLVEGRWDVKIEWNVNNIDYLYKEKLIY</sequence>
<evidence type="ECO:0008006" key="4">
    <source>
        <dbReference type="Google" id="ProtNLM"/>
    </source>
</evidence>
<protein>
    <recommendedName>
        <fullName evidence="4">FixH protein</fullName>
    </recommendedName>
</protein>
<evidence type="ECO:0000256" key="1">
    <source>
        <dbReference type="SAM" id="Phobius"/>
    </source>
</evidence>
<dbReference type="Proteomes" id="UP000199312">
    <property type="component" value="Unassembled WGS sequence"/>
</dbReference>
<dbReference type="InterPro" id="IPR008620">
    <property type="entry name" value="FixH"/>
</dbReference>
<organism evidence="2 3">
    <name type="scientific">Lutibacter maritimus</name>
    <dbReference type="NCBI Taxonomy" id="593133"/>
    <lineage>
        <taxon>Bacteria</taxon>
        <taxon>Pseudomonadati</taxon>
        <taxon>Bacteroidota</taxon>
        <taxon>Flavobacteriia</taxon>
        <taxon>Flavobacteriales</taxon>
        <taxon>Flavobacteriaceae</taxon>
        <taxon>Lutibacter</taxon>
    </lineage>
</organism>
<keyword evidence="3" id="KW-1185">Reference proteome</keyword>
<name>A0A1I6NT72_9FLAO</name>
<evidence type="ECO:0000313" key="3">
    <source>
        <dbReference type="Proteomes" id="UP000199312"/>
    </source>
</evidence>
<accession>A0A1I6NT72</accession>
<keyword evidence="1" id="KW-0812">Transmembrane</keyword>
<dbReference type="STRING" id="593133.SAMN04488006_0533"/>
<dbReference type="OrthoDB" id="1493774at2"/>
<reference evidence="3" key="1">
    <citation type="submission" date="2016-10" db="EMBL/GenBank/DDBJ databases">
        <authorList>
            <person name="Varghese N."/>
            <person name="Submissions S."/>
        </authorList>
    </citation>
    <scope>NUCLEOTIDE SEQUENCE [LARGE SCALE GENOMIC DNA]</scope>
    <source>
        <strain evidence="3">DSM 24450</strain>
    </source>
</reference>
<dbReference type="RefSeq" id="WP_090222298.1">
    <property type="nucleotide sequence ID" value="NZ_FOZP01000001.1"/>
</dbReference>
<gene>
    <name evidence="2" type="ORF">SAMN04488006_0533</name>
</gene>
<evidence type="ECO:0000313" key="2">
    <source>
        <dbReference type="EMBL" id="SFS31131.1"/>
    </source>
</evidence>